<dbReference type="EMBL" id="JACJIB010000001">
    <property type="protein sequence ID" value="MBA8911481.1"/>
    <property type="molecule type" value="Genomic_DNA"/>
</dbReference>
<organism evidence="2 3">
    <name type="scientific">Methylorubrum thiocyanatum</name>
    <dbReference type="NCBI Taxonomy" id="47958"/>
    <lineage>
        <taxon>Bacteria</taxon>
        <taxon>Pseudomonadati</taxon>
        <taxon>Pseudomonadota</taxon>
        <taxon>Alphaproteobacteria</taxon>
        <taxon>Hyphomicrobiales</taxon>
        <taxon>Methylobacteriaceae</taxon>
        <taxon>Methylorubrum</taxon>
    </lineage>
</organism>
<comment type="caution">
    <text evidence="2">The sequence shown here is derived from an EMBL/GenBank/DDBJ whole genome shotgun (WGS) entry which is preliminary data.</text>
</comment>
<dbReference type="RefSeq" id="WP_182553895.1">
    <property type="nucleotide sequence ID" value="NZ_BPRF01000002.1"/>
</dbReference>
<keyword evidence="3" id="KW-1185">Reference proteome</keyword>
<evidence type="ECO:0000313" key="3">
    <source>
        <dbReference type="Proteomes" id="UP000543554"/>
    </source>
</evidence>
<dbReference type="Proteomes" id="UP000543554">
    <property type="component" value="Unassembled WGS sequence"/>
</dbReference>
<evidence type="ECO:0000259" key="1">
    <source>
        <dbReference type="Pfam" id="PF09977"/>
    </source>
</evidence>
<evidence type="ECO:0000313" key="2">
    <source>
        <dbReference type="EMBL" id="MBA8911481.1"/>
    </source>
</evidence>
<dbReference type="AlphaFoldDB" id="A0AA40RZ17"/>
<accession>A0AA40RZ17</accession>
<name>A0AA40RZ17_9HYPH</name>
<feature type="domain" description="DUF2134" evidence="1">
    <location>
        <begin position="44"/>
        <end position="138"/>
    </location>
</feature>
<gene>
    <name evidence="2" type="ORF">HNR51_000543</name>
</gene>
<proteinExistence type="predicted"/>
<sequence length="543" mass="55055">MRFRSDQRGAVSIVTALGLTTLLGAAAFGLDLSRLYGTQRRVQGAADLAALSAASDLSTADAAARRALADNGFGDGARIGVQAGTYLRSAAVANGSRFTPGATAPNAVRVSLAAPVPLTFGRYLGLPAHYDVSAVGTAANTRFAAFSVGSGVAALDAGLANAVLGALLGTSLSLNLMDYEALLSTRIDVFRFLDALALDLGLQAVSYNDIVTAGVTPAQVMRALAASTVSAAAGAALGRLGQALPRGANRLPLRDLVDLGDAAVLSPERGSRGPAIRLFDLVAGTAALANGERPVAIDLAATVPGLLATRLTLAIGERRQASGWVAPGSAKATLRTGQVRLLIETQVKAPLNLGTLSLPLYVEAGIGQASLRAVSCSGAAGGRQIDLDVQPGLATLAIGAIQSAGINARSPPANLADPADLLRLPLLSLTVRARAQTTVGSNYARRISFSGDDIARHRERVVSSTGLLGSATGSLLETLTIDIDGSGGLLLPTLRPLLVTTLSAAAPALDAILDGTLRTLGLQVGTATVAAEDIHCEQAVLVQ</sequence>
<dbReference type="Pfam" id="PF09977">
    <property type="entry name" value="Tad_C"/>
    <property type="match status" value="1"/>
</dbReference>
<reference evidence="2 3" key="1">
    <citation type="submission" date="2020-08" db="EMBL/GenBank/DDBJ databases">
        <title>Genomic Encyclopedia of Type Strains, Phase IV (KMG-IV): sequencing the most valuable type-strain genomes for metagenomic binning, comparative biology and taxonomic classification.</title>
        <authorList>
            <person name="Goeker M."/>
        </authorList>
    </citation>
    <scope>NUCLEOTIDE SEQUENCE [LARGE SCALE GENOMIC DNA]</scope>
    <source>
        <strain evidence="2 3">DSM 11490</strain>
    </source>
</reference>
<dbReference type="InterPro" id="IPR018705">
    <property type="entry name" value="DUF2134_membrane"/>
</dbReference>
<protein>
    <submittedName>
        <fullName evidence="2">Membrane protein</fullName>
    </submittedName>
</protein>